<keyword evidence="5" id="KW-1185">Reference proteome</keyword>
<organism evidence="5 6">
    <name type="scientific">Lingula anatina</name>
    <name type="common">Brachiopod</name>
    <name type="synonym">Lingula unguis</name>
    <dbReference type="NCBI Taxonomy" id="7574"/>
    <lineage>
        <taxon>Eukaryota</taxon>
        <taxon>Metazoa</taxon>
        <taxon>Spiralia</taxon>
        <taxon>Lophotrochozoa</taxon>
        <taxon>Brachiopoda</taxon>
        <taxon>Linguliformea</taxon>
        <taxon>Lingulata</taxon>
        <taxon>Lingulida</taxon>
        <taxon>Linguloidea</taxon>
        <taxon>Lingulidae</taxon>
        <taxon>Lingula</taxon>
    </lineage>
</organism>
<dbReference type="InParanoid" id="A0A1S3IN90"/>
<proteinExistence type="predicted"/>
<dbReference type="Pfam" id="PF00008">
    <property type="entry name" value="EGF"/>
    <property type="match status" value="1"/>
</dbReference>
<keyword evidence="1" id="KW-1015">Disulfide bond</keyword>
<dbReference type="Gene3D" id="2.10.25.10">
    <property type="entry name" value="Laminin"/>
    <property type="match status" value="1"/>
</dbReference>
<evidence type="ECO:0000256" key="1">
    <source>
        <dbReference type="PROSITE-ProRule" id="PRU00076"/>
    </source>
</evidence>
<dbReference type="SUPFAM" id="SSF57196">
    <property type="entry name" value="EGF/Laminin"/>
    <property type="match status" value="1"/>
</dbReference>
<evidence type="ECO:0000256" key="3">
    <source>
        <dbReference type="SAM" id="Phobius"/>
    </source>
</evidence>
<dbReference type="InterPro" id="IPR000742">
    <property type="entry name" value="EGF"/>
</dbReference>
<keyword evidence="3" id="KW-1133">Transmembrane helix</keyword>
<evidence type="ECO:0000313" key="6">
    <source>
        <dbReference type="RefSeq" id="XP_013399667.1"/>
    </source>
</evidence>
<dbReference type="GeneID" id="106165849"/>
<dbReference type="CDD" id="cd00054">
    <property type="entry name" value="EGF_CA"/>
    <property type="match status" value="1"/>
</dbReference>
<evidence type="ECO:0000313" key="5">
    <source>
        <dbReference type="Proteomes" id="UP000085678"/>
    </source>
</evidence>
<feature type="compositionally biased region" description="Basic and acidic residues" evidence="2">
    <location>
        <begin position="84"/>
        <end position="94"/>
    </location>
</feature>
<protein>
    <submittedName>
        <fullName evidence="6">Pro-epidermal growth factor</fullName>
    </submittedName>
</protein>
<dbReference type="PROSITE" id="PS01186">
    <property type="entry name" value="EGF_2"/>
    <property type="match status" value="1"/>
</dbReference>
<dbReference type="SMART" id="SM00181">
    <property type="entry name" value="EGF"/>
    <property type="match status" value="1"/>
</dbReference>
<accession>A0A1S3IN90</accession>
<comment type="caution">
    <text evidence="1">Lacks conserved residue(s) required for the propagation of feature annotation.</text>
</comment>
<dbReference type="PROSITE" id="PS50026">
    <property type="entry name" value="EGF_3"/>
    <property type="match status" value="1"/>
</dbReference>
<dbReference type="PROSITE" id="PS00022">
    <property type="entry name" value="EGF_1"/>
    <property type="match status" value="1"/>
</dbReference>
<sequence length="107" mass="11853">MATSTQTTAQMWCEPGYCKNRGTCTVVNAAFKCTCPDGYIGDQCQDQDHHTIIVVVCVVVVVLLLIGAVVFSIWWCKKQAKKPPPPDHDRDHVGPPETMEMEAKGYI</sequence>
<dbReference type="OrthoDB" id="6157525at2759"/>
<keyword evidence="3" id="KW-0472">Membrane</keyword>
<gene>
    <name evidence="6" type="primary">LOC106165849</name>
</gene>
<dbReference type="RefSeq" id="XP_013399667.1">
    <property type="nucleotide sequence ID" value="XM_013544213.1"/>
</dbReference>
<keyword evidence="3" id="KW-0812">Transmembrane</keyword>
<name>A0A1S3IN90_LINAN</name>
<evidence type="ECO:0000259" key="4">
    <source>
        <dbReference type="PROSITE" id="PS50026"/>
    </source>
</evidence>
<feature type="transmembrane region" description="Helical" evidence="3">
    <location>
        <begin position="52"/>
        <end position="76"/>
    </location>
</feature>
<dbReference type="AlphaFoldDB" id="A0A1S3IN90"/>
<reference evidence="6" key="1">
    <citation type="submission" date="2025-08" db="UniProtKB">
        <authorList>
            <consortium name="RefSeq"/>
        </authorList>
    </citation>
    <scope>IDENTIFICATION</scope>
    <source>
        <tissue evidence="6">Gonads</tissue>
    </source>
</reference>
<feature type="disulfide bond" evidence="1">
    <location>
        <begin position="35"/>
        <end position="44"/>
    </location>
</feature>
<evidence type="ECO:0000256" key="2">
    <source>
        <dbReference type="SAM" id="MobiDB-lite"/>
    </source>
</evidence>
<feature type="domain" description="EGF-like" evidence="4">
    <location>
        <begin position="9"/>
        <end position="45"/>
    </location>
</feature>
<keyword evidence="1" id="KW-0245">EGF-like domain</keyword>
<dbReference type="KEGG" id="lak:106165849"/>
<feature type="region of interest" description="Disordered" evidence="2">
    <location>
        <begin position="79"/>
        <end position="107"/>
    </location>
</feature>
<dbReference type="Proteomes" id="UP000085678">
    <property type="component" value="Unplaced"/>
</dbReference>